<feature type="signal peptide" evidence="1">
    <location>
        <begin position="1"/>
        <end position="22"/>
    </location>
</feature>
<dbReference type="SUPFAM" id="SSF53955">
    <property type="entry name" value="Lysozyme-like"/>
    <property type="match status" value="1"/>
</dbReference>
<keyword evidence="1" id="KW-0732">Signal</keyword>
<accession>A0A7W9L3D3</accession>
<evidence type="ECO:0000259" key="2">
    <source>
        <dbReference type="Pfam" id="PF13406"/>
    </source>
</evidence>
<dbReference type="EMBL" id="JACHOO010000008">
    <property type="protein sequence ID" value="MBB5754448.1"/>
    <property type="molecule type" value="Genomic_DNA"/>
</dbReference>
<sequence length="271" mass="29626">MRKALVPLLCLFALAGVSVASAAAPACRNTQDFSAWLADLRQQAAGQGISARALRALDGVTLDPAVLKLDRNQRHFRQSFEQFSRNRISPGRVARARSMLERNARLFARVEQKFGVPKEILVAIWAMETDFGANMGNRPVLRSLATLAYDCRRSELFTTNLLDALRVIDRGDLAPAQMKGAWAGELGQTQFMASSYYRYGVDFDGDGRANLIASVPDVIASTANFLRGHGWRAGGPWGEGSANFAALREWNRAEVYAKTIAAFADRLAAGS</sequence>
<dbReference type="GO" id="GO:0009253">
    <property type="term" value="P:peptidoglycan catabolic process"/>
    <property type="evidence" value="ECO:0007669"/>
    <property type="project" value="TreeGrafter"/>
</dbReference>
<feature type="domain" description="Transglycosylase SLT" evidence="2">
    <location>
        <begin position="33"/>
        <end position="238"/>
    </location>
</feature>
<dbReference type="InterPro" id="IPR031304">
    <property type="entry name" value="SLT_2"/>
</dbReference>
<dbReference type="Gene3D" id="1.10.530.10">
    <property type="match status" value="1"/>
</dbReference>
<dbReference type="Pfam" id="PF13406">
    <property type="entry name" value="SLT_2"/>
    <property type="match status" value="1"/>
</dbReference>
<evidence type="ECO:0000313" key="4">
    <source>
        <dbReference type="Proteomes" id="UP000523821"/>
    </source>
</evidence>
<dbReference type="GO" id="GO:0008933">
    <property type="term" value="F:peptidoglycan lytic transglycosylase activity"/>
    <property type="evidence" value="ECO:0007669"/>
    <property type="project" value="TreeGrafter"/>
</dbReference>
<comment type="caution">
    <text evidence="3">The sequence shown here is derived from an EMBL/GenBank/DDBJ whole genome shotgun (WGS) entry which is preliminary data.</text>
</comment>
<dbReference type="Gene3D" id="1.10.8.350">
    <property type="entry name" value="Bacterial muramidase"/>
    <property type="match status" value="1"/>
</dbReference>
<dbReference type="RefSeq" id="WP_183857889.1">
    <property type="nucleotide sequence ID" value="NZ_JACHOO010000008.1"/>
</dbReference>
<protein>
    <submittedName>
        <fullName evidence="3">Lytic murein transglycosylase</fullName>
    </submittedName>
</protein>
<dbReference type="Proteomes" id="UP000523821">
    <property type="component" value="Unassembled WGS sequence"/>
</dbReference>
<reference evidence="3 4" key="1">
    <citation type="submission" date="2020-08" db="EMBL/GenBank/DDBJ databases">
        <title>Genomic Encyclopedia of Type Strains, Phase IV (KMG-IV): sequencing the most valuable type-strain genomes for metagenomic binning, comparative biology and taxonomic classification.</title>
        <authorList>
            <person name="Goeker M."/>
        </authorList>
    </citation>
    <scope>NUCLEOTIDE SEQUENCE [LARGE SCALE GENOMIC DNA]</scope>
    <source>
        <strain evidence="3 4">DSM 16268</strain>
    </source>
</reference>
<evidence type="ECO:0000313" key="3">
    <source>
        <dbReference type="EMBL" id="MBB5754448.1"/>
    </source>
</evidence>
<dbReference type="NCBIfam" id="TIGR02283">
    <property type="entry name" value="MltB_2"/>
    <property type="match status" value="1"/>
</dbReference>
<dbReference type="PANTHER" id="PTHR30163:SF8">
    <property type="entry name" value="LYTIC MUREIN TRANSGLYCOSYLASE"/>
    <property type="match status" value="1"/>
</dbReference>
<proteinExistence type="predicted"/>
<dbReference type="CDD" id="cd13399">
    <property type="entry name" value="Slt35-like"/>
    <property type="match status" value="1"/>
</dbReference>
<dbReference type="AlphaFoldDB" id="A0A7W9L3D3"/>
<feature type="chain" id="PRO_5030657930" evidence="1">
    <location>
        <begin position="23"/>
        <end position="271"/>
    </location>
</feature>
<dbReference type="InterPro" id="IPR011970">
    <property type="entry name" value="MltB_2"/>
</dbReference>
<dbReference type="FunFam" id="1.10.8.350:FF:000001">
    <property type="entry name" value="Lytic murein transglycosylase B"/>
    <property type="match status" value="1"/>
</dbReference>
<organism evidence="3 4">
    <name type="scientific">Prosthecomicrobium pneumaticum</name>
    <dbReference type="NCBI Taxonomy" id="81895"/>
    <lineage>
        <taxon>Bacteria</taxon>
        <taxon>Pseudomonadati</taxon>
        <taxon>Pseudomonadota</taxon>
        <taxon>Alphaproteobacteria</taxon>
        <taxon>Hyphomicrobiales</taxon>
        <taxon>Kaistiaceae</taxon>
        <taxon>Prosthecomicrobium</taxon>
    </lineage>
</organism>
<dbReference type="InterPro" id="IPR043426">
    <property type="entry name" value="MltB-like"/>
</dbReference>
<dbReference type="InterPro" id="IPR023346">
    <property type="entry name" value="Lysozyme-like_dom_sf"/>
</dbReference>
<dbReference type="PANTHER" id="PTHR30163">
    <property type="entry name" value="MEMBRANE-BOUND LYTIC MUREIN TRANSGLYCOSYLASE B"/>
    <property type="match status" value="1"/>
</dbReference>
<keyword evidence="4" id="KW-1185">Reference proteome</keyword>
<evidence type="ECO:0000256" key="1">
    <source>
        <dbReference type="SAM" id="SignalP"/>
    </source>
</evidence>
<gene>
    <name evidence="3" type="ORF">GGQ63_003534</name>
</gene>
<name>A0A7W9L3D3_9HYPH</name>